<keyword evidence="8" id="KW-1185">Reference proteome</keyword>
<dbReference type="InterPro" id="IPR011701">
    <property type="entry name" value="MFS"/>
</dbReference>
<name>A0A1Y6K3R9_9CHLR</name>
<evidence type="ECO:0000256" key="3">
    <source>
        <dbReference type="ARBA" id="ARBA00022989"/>
    </source>
</evidence>
<keyword evidence="3 5" id="KW-1133">Transmembrane helix</keyword>
<proteinExistence type="predicted"/>
<evidence type="ECO:0000259" key="6">
    <source>
        <dbReference type="PROSITE" id="PS50850"/>
    </source>
</evidence>
<dbReference type="SUPFAM" id="SSF103473">
    <property type="entry name" value="MFS general substrate transporter"/>
    <property type="match status" value="1"/>
</dbReference>
<feature type="transmembrane region" description="Helical" evidence="5">
    <location>
        <begin position="399"/>
        <end position="420"/>
    </location>
</feature>
<feature type="transmembrane region" description="Helical" evidence="5">
    <location>
        <begin position="335"/>
        <end position="353"/>
    </location>
</feature>
<keyword evidence="4 5" id="KW-0472">Membrane</keyword>
<dbReference type="PANTHER" id="PTHR23526:SF1">
    <property type="entry name" value="MAJOR FACILITATOR SUPERFAMILY MFS_1"/>
    <property type="match status" value="1"/>
</dbReference>
<gene>
    <name evidence="7" type="ORF">CFX1CAM_0452</name>
</gene>
<dbReference type="EMBL" id="LT859958">
    <property type="protein sequence ID" value="SMX53518.1"/>
    <property type="molecule type" value="Genomic_DNA"/>
</dbReference>
<dbReference type="PANTHER" id="PTHR23526">
    <property type="entry name" value="INTEGRAL MEMBRANE TRANSPORT PROTEIN-RELATED"/>
    <property type="match status" value="1"/>
</dbReference>
<feature type="transmembrane region" description="Helical" evidence="5">
    <location>
        <begin position="125"/>
        <end position="149"/>
    </location>
</feature>
<evidence type="ECO:0000256" key="5">
    <source>
        <dbReference type="SAM" id="Phobius"/>
    </source>
</evidence>
<feature type="transmembrane region" description="Helical" evidence="5">
    <location>
        <begin position="63"/>
        <end position="87"/>
    </location>
</feature>
<protein>
    <recommendedName>
        <fullName evidence="6">Major facilitator superfamily (MFS) profile domain-containing protein</fullName>
    </recommendedName>
</protein>
<dbReference type="KEGG" id="abat:CFX1CAM_0452"/>
<feature type="domain" description="Major facilitator superfamily (MFS) profile" evidence="6">
    <location>
        <begin position="224"/>
        <end position="428"/>
    </location>
</feature>
<dbReference type="InterPro" id="IPR020846">
    <property type="entry name" value="MFS_dom"/>
</dbReference>
<feature type="transmembrane region" description="Helical" evidence="5">
    <location>
        <begin position="251"/>
        <end position="270"/>
    </location>
</feature>
<feature type="transmembrane region" description="Helical" evidence="5">
    <location>
        <begin position="23"/>
        <end position="43"/>
    </location>
</feature>
<dbReference type="PROSITE" id="PS50850">
    <property type="entry name" value="MFS"/>
    <property type="match status" value="1"/>
</dbReference>
<feature type="transmembrane region" description="Helical" evidence="5">
    <location>
        <begin position="373"/>
        <end position="393"/>
    </location>
</feature>
<dbReference type="GO" id="GO:0022857">
    <property type="term" value="F:transmembrane transporter activity"/>
    <property type="evidence" value="ECO:0007669"/>
    <property type="project" value="InterPro"/>
</dbReference>
<feature type="transmembrane region" description="Helical" evidence="5">
    <location>
        <begin position="96"/>
        <end position="119"/>
    </location>
</feature>
<organism evidence="7 8">
    <name type="scientific">Candidatus Brevifilum fermentans</name>
    <dbReference type="NCBI Taxonomy" id="1986204"/>
    <lineage>
        <taxon>Bacteria</taxon>
        <taxon>Bacillati</taxon>
        <taxon>Chloroflexota</taxon>
        <taxon>Anaerolineae</taxon>
        <taxon>Anaerolineales</taxon>
        <taxon>Anaerolineaceae</taxon>
        <taxon>Candidatus Brevifilum</taxon>
    </lineage>
</organism>
<dbReference type="InterPro" id="IPR036259">
    <property type="entry name" value="MFS_trans_sf"/>
</dbReference>
<dbReference type="AlphaFoldDB" id="A0A1Y6K3R9"/>
<evidence type="ECO:0000256" key="2">
    <source>
        <dbReference type="ARBA" id="ARBA00022692"/>
    </source>
</evidence>
<dbReference type="Pfam" id="PF07690">
    <property type="entry name" value="MFS_1"/>
    <property type="match status" value="1"/>
</dbReference>
<evidence type="ECO:0000256" key="1">
    <source>
        <dbReference type="ARBA" id="ARBA00004651"/>
    </source>
</evidence>
<feature type="transmembrane region" description="Helical" evidence="5">
    <location>
        <begin position="282"/>
        <end position="304"/>
    </location>
</feature>
<evidence type="ECO:0000313" key="7">
    <source>
        <dbReference type="EMBL" id="SMX53518.1"/>
    </source>
</evidence>
<sequence>MIGRDIRQLQSKHPEFVARMESYYRWNFIALAFDSSIYAFAVAALSQDTIIPYFVEKLTDKSWIIGLVPAIYYFGFFLPQLIGAYLVNGRRTKKKFVLKVAITERFGVMLVAIVAQLFGLFSNTMILILLLVAYMIFSVTNGMISPGYSDFISKSIVKNRGFFYGFTNGLGGIIGFGSSLFSHYLLDNYAFPFNLRILFWTALATSVISPIIIANFKEEPYPEQVKPEPLGTFIRSIPKHIKHNPDFSRFMISRAVLGLGVLGNAYFALYNRHTLSLPDASLAIFNMIILITQSVLGFLWGWIGDRFGYKVVYVIVSLFVVLQGVFGVWAKAPWMFYSIAFFIGGVYASIRICDPNMIFEIAPTSETGRYIGINNTLVGPVMTMAPLIGGLLVDLFSHQVLFYSVIFVGVISALLVISLMPHIHRERS</sequence>
<dbReference type="Proteomes" id="UP000195514">
    <property type="component" value="Chromosome I"/>
</dbReference>
<dbReference type="GO" id="GO:0005886">
    <property type="term" value="C:plasma membrane"/>
    <property type="evidence" value="ECO:0007669"/>
    <property type="project" value="UniProtKB-SubCell"/>
</dbReference>
<dbReference type="RefSeq" id="WP_087861446.1">
    <property type="nucleotide sequence ID" value="NZ_LT859958.1"/>
</dbReference>
<accession>A0A1Y6K3R9</accession>
<feature type="transmembrane region" description="Helical" evidence="5">
    <location>
        <begin position="197"/>
        <end position="216"/>
    </location>
</feature>
<evidence type="ECO:0000256" key="4">
    <source>
        <dbReference type="ARBA" id="ARBA00023136"/>
    </source>
</evidence>
<feature type="transmembrane region" description="Helical" evidence="5">
    <location>
        <begin position="161"/>
        <end position="185"/>
    </location>
</feature>
<dbReference type="OrthoDB" id="142704at2"/>
<feature type="transmembrane region" description="Helical" evidence="5">
    <location>
        <begin position="311"/>
        <end position="329"/>
    </location>
</feature>
<dbReference type="Gene3D" id="1.20.1250.20">
    <property type="entry name" value="MFS general substrate transporter like domains"/>
    <property type="match status" value="2"/>
</dbReference>
<reference evidence="8" key="1">
    <citation type="submission" date="2017-05" db="EMBL/GenBank/DDBJ databases">
        <authorList>
            <person name="Kirkegaard R."/>
            <person name="Mcilroy J S."/>
        </authorList>
    </citation>
    <scope>NUCLEOTIDE SEQUENCE [LARGE SCALE GENOMIC DNA]</scope>
</reference>
<comment type="subcellular location">
    <subcellularLocation>
        <location evidence="1">Cell membrane</location>
        <topology evidence="1">Multi-pass membrane protein</topology>
    </subcellularLocation>
</comment>
<evidence type="ECO:0000313" key="8">
    <source>
        <dbReference type="Proteomes" id="UP000195514"/>
    </source>
</evidence>
<keyword evidence="2 5" id="KW-0812">Transmembrane</keyword>
<dbReference type="InterPro" id="IPR052528">
    <property type="entry name" value="Sugar_transport-like"/>
</dbReference>